<keyword evidence="2" id="KW-1185">Reference proteome</keyword>
<organism evidence="1 2">
    <name type="scientific">Shewanella glacialipiscicola</name>
    <dbReference type="NCBI Taxonomy" id="614069"/>
    <lineage>
        <taxon>Bacteria</taxon>
        <taxon>Pseudomonadati</taxon>
        <taxon>Pseudomonadota</taxon>
        <taxon>Gammaproteobacteria</taxon>
        <taxon>Alteromonadales</taxon>
        <taxon>Shewanellaceae</taxon>
        <taxon>Shewanella</taxon>
    </lineage>
</organism>
<protein>
    <submittedName>
        <fullName evidence="1">Uncharacterized protein</fullName>
    </submittedName>
</protein>
<name>A0ABQ6J965_9GAMM</name>
<accession>A0ABQ6J965</accession>
<gene>
    <name evidence="1" type="ORF">GCM10025855_42550</name>
</gene>
<proteinExistence type="predicted"/>
<dbReference type="Proteomes" id="UP001157046">
    <property type="component" value="Unassembled WGS sequence"/>
</dbReference>
<reference evidence="2" key="1">
    <citation type="journal article" date="2019" name="Int. J. Syst. Evol. Microbiol.">
        <title>The Global Catalogue of Microorganisms (GCM) 10K type strain sequencing project: providing services to taxonomists for standard genome sequencing and annotation.</title>
        <authorList>
            <consortium name="The Broad Institute Genomics Platform"/>
            <consortium name="The Broad Institute Genome Sequencing Center for Infectious Disease"/>
            <person name="Wu L."/>
            <person name="Ma J."/>
        </authorList>
    </citation>
    <scope>NUCLEOTIDE SEQUENCE [LARGE SCALE GENOMIC DNA]</scope>
    <source>
        <strain evidence="2">NBRC 102030</strain>
    </source>
</reference>
<evidence type="ECO:0000313" key="2">
    <source>
        <dbReference type="Proteomes" id="UP001157046"/>
    </source>
</evidence>
<sequence>MDVKRTDYEPALTRYLAGPAGIPTQEAFSQNCRWPELDLIVKTAVFVMSNTRL</sequence>
<comment type="caution">
    <text evidence="1">The sequence shown here is derived from an EMBL/GenBank/DDBJ whole genome shotgun (WGS) entry which is preliminary data.</text>
</comment>
<evidence type="ECO:0000313" key="1">
    <source>
        <dbReference type="EMBL" id="GMA84720.1"/>
    </source>
</evidence>
<dbReference type="EMBL" id="BSUY01000006">
    <property type="protein sequence ID" value="GMA84720.1"/>
    <property type="molecule type" value="Genomic_DNA"/>
</dbReference>